<dbReference type="InterPro" id="IPR011044">
    <property type="entry name" value="Quino_amine_DH_bsu"/>
</dbReference>
<dbReference type="Proteomes" id="UP000824031">
    <property type="component" value="Unassembled WGS sequence"/>
</dbReference>
<comment type="caution">
    <text evidence="2">The sequence shown here is derived from an EMBL/GenBank/DDBJ whole genome shotgun (WGS) entry which is preliminary data.</text>
</comment>
<sequence length="406" mass="44524">MKKILLPLLALAVCLAACTPAPESEAPAPATETAETALAAESAAENAFPVGHLRGNGHLNETDSAWYRIGNERMSDGTIRVHLLKLDYAATREEVLYTWEEPVLQVGGVIVQGDTVCVVADQVLYRIPLDGGEPKTLPLAEFLSAVAADEYSAYNFSFITEENTYRGKRLDLATGQITDLDLPALTWDVWPVGEDRFLLCRLHTEVPLPGRENEGEAFSAILQNAVREYDWYDPATGALEKIMEEPYYGAVQADGTKRQHRFLGLRDGRLYFSWTVPGEDGTLLDAGVESCTLQGQDWQPLAGLTQTPEWNAALCQPDGQLRWIVGNGGTDAQVFDLETGTFHEPVNFVSAWPDTFLADGRVLLQTGYEDAQGNYHITHALADAQDYLNGTAELTPVESEAAKTLF</sequence>
<proteinExistence type="predicted"/>
<dbReference type="EMBL" id="DXBO01000027">
    <property type="protein sequence ID" value="HIZ47499.1"/>
    <property type="molecule type" value="Genomic_DNA"/>
</dbReference>
<evidence type="ECO:0008006" key="4">
    <source>
        <dbReference type="Google" id="ProtNLM"/>
    </source>
</evidence>
<feature type="chain" id="PRO_5038953369" description="Lipoprotein" evidence="1">
    <location>
        <begin position="24"/>
        <end position="406"/>
    </location>
</feature>
<evidence type="ECO:0000313" key="3">
    <source>
        <dbReference type="Proteomes" id="UP000824031"/>
    </source>
</evidence>
<evidence type="ECO:0000313" key="2">
    <source>
        <dbReference type="EMBL" id="HIZ47499.1"/>
    </source>
</evidence>
<protein>
    <recommendedName>
        <fullName evidence="4">Lipoprotein</fullName>
    </recommendedName>
</protein>
<dbReference type="SUPFAM" id="SSF50969">
    <property type="entry name" value="YVTN repeat-like/Quinoprotein amine dehydrogenase"/>
    <property type="match status" value="1"/>
</dbReference>
<reference evidence="2" key="1">
    <citation type="journal article" date="2021" name="PeerJ">
        <title>Extensive microbial diversity within the chicken gut microbiome revealed by metagenomics and culture.</title>
        <authorList>
            <person name="Gilroy R."/>
            <person name="Ravi A."/>
            <person name="Getino M."/>
            <person name="Pursley I."/>
            <person name="Horton D.L."/>
            <person name="Alikhan N.F."/>
            <person name="Baker D."/>
            <person name="Gharbi K."/>
            <person name="Hall N."/>
            <person name="Watson M."/>
            <person name="Adriaenssens E.M."/>
            <person name="Foster-Nyarko E."/>
            <person name="Jarju S."/>
            <person name="Secka A."/>
            <person name="Antonio M."/>
            <person name="Oren A."/>
            <person name="Chaudhuri R.R."/>
            <person name="La Ragione R."/>
            <person name="Hildebrand F."/>
            <person name="Pallen M.J."/>
        </authorList>
    </citation>
    <scope>NUCLEOTIDE SEQUENCE</scope>
    <source>
        <strain evidence="2">3436</strain>
    </source>
</reference>
<gene>
    <name evidence="2" type="ORF">H9810_02100</name>
</gene>
<evidence type="ECO:0000256" key="1">
    <source>
        <dbReference type="SAM" id="SignalP"/>
    </source>
</evidence>
<organism evidence="2 3">
    <name type="scientific">Candidatus Gemmiger excrementavium</name>
    <dbReference type="NCBI Taxonomy" id="2838608"/>
    <lineage>
        <taxon>Bacteria</taxon>
        <taxon>Bacillati</taxon>
        <taxon>Bacillota</taxon>
        <taxon>Clostridia</taxon>
        <taxon>Eubacteriales</taxon>
        <taxon>Gemmiger</taxon>
    </lineage>
</organism>
<accession>A0A9D2JG71</accession>
<name>A0A9D2JG71_9FIRM</name>
<reference evidence="2" key="2">
    <citation type="submission" date="2021-04" db="EMBL/GenBank/DDBJ databases">
        <authorList>
            <person name="Gilroy R."/>
        </authorList>
    </citation>
    <scope>NUCLEOTIDE SEQUENCE</scope>
    <source>
        <strain evidence="2">3436</strain>
    </source>
</reference>
<keyword evidence="1" id="KW-0732">Signal</keyword>
<dbReference type="AlphaFoldDB" id="A0A9D2JG71"/>
<feature type="signal peptide" evidence="1">
    <location>
        <begin position="1"/>
        <end position="23"/>
    </location>
</feature>